<protein>
    <recommendedName>
        <fullName evidence="2">Type II secretion system protein H</fullName>
    </recommendedName>
    <alternativeName>
        <fullName evidence="10">General secretion pathway protein H</fullName>
    </alternativeName>
</protein>
<evidence type="ECO:0000256" key="9">
    <source>
        <dbReference type="ARBA" id="ARBA00025772"/>
    </source>
</evidence>
<comment type="subcellular location">
    <subcellularLocation>
        <location evidence="1">Cell inner membrane</location>
        <topology evidence="1">Single-pass membrane protein</topology>
    </subcellularLocation>
</comment>
<keyword evidence="6 11" id="KW-0812">Transmembrane</keyword>
<accession>A0ABR9SHZ7</accession>
<evidence type="ECO:0000313" key="13">
    <source>
        <dbReference type="EMBL" id="MBE7941968.1"/>
    </source>
</evidence>
<keyword evidence="7 11" id="KW-1133">Transmembrane helix</keyword>
<dbReference type="EMBL" id="JADDOJ010000072">
    <property type="protein sequence ID" value="MBE7941968.1"/>
    <property type="molecule type" value="Genomic_DNA"/>
</dbReference>
<comment type="caution">
    <text evidence="13">The sequence shown here is derived from an EMBL/GenBank/DDBJ whole genome shotgun (WGS) entry which is preliminary data.</text>
</comment>
<dbReference type="InterPro" id="IPR012902">
    <property type="entry name" value="N_methyl_site"/>
</dbReference>
<evidence type="ECO:0000256" key="10">
    <source>
        <dbReference type="ARBA" id="ARBA00030775"/>
    </source>
</evidence>
<proteinExistence type="inferred from homology"/>
<organism evidence="13 14">
    <name type="scientific">Ramlibacter aquaticus</name>
    <dbReference type="NCBI Taxonomy" id="2780094"/>
    <lineage>
        <taxon>Bacteria</taxon>
        <taxon>Pseudomonadati</taxon>
        <taxon>Pseudomonadota</taxon>
        <taxon>Betaproteobacteria</taxon>
        <taxon>Burkholderiales</taxon>
        <taxon>Comamonadaceae</taxon>
        <taxon>Ramlibacter</taxon>
    </lineage>
</organism>
<name>A0ABR9SHZ7_9BURK</name>
<gene>
    <name evidence="13" type="ORF">IM725_15420</name>
</gene>
<sequence>MNVARRAGFTLIELIVTIAIVAVLATLAAPFMANASLSGQLTANANNLLAAMTMARSEAIKRNTNVVVCASRDGANCATSGDWDQGWIVTVSGSTTVLRTQEAAPQGYVLRGTDGNGTIVRSVSFPPVGLLAANYSFKVCRQTPTVGIQDRALSLSTTGRLNITRTATGTCP</sequence>
<evidence type="ECO:0000256" key="8">
    <source>
        <dbReference type="ARBA" id="ARBA00023136"/>
    </source>
</evidence>
<feature type="domain" description="General secretion pathway GspH" evidence="12">
    <location>
        <begin position="45"/>
        <end position="159"/>
    </location>
</feature>
<evidence type="ECO:0000256" key="11">
    <source>
        <dbReference type="SAM" id="Phobius"/>
    </source>
</evidence>
<dbReference type="NCBIfam" id="TIGR02532">
    <property type="entry name" value="IV_pilin_GFxxxE"/>
    <property type="match status" value="1"/>
</dbReference>
<evidence type="ECO:0000256" key="5">
    <source>
        <dbReference type="ARBA" id="ARBA00022519"/>
    </source>
</evidence>
<dbReference type="PROSITE" id="PS00409">
    <property type="entry name" value="PROKAR_NTER_METHYL"/>
    <property type="match status" value="1"/>
</dbReference>
<keyword evidence="5" id="KW-0997">Cell inner membrane</keyword>
<dbReference type="Pfam" id="PF12019">
    <property type="entry name" value="GspH"/>
    <property type="match status" value="1"/>
</dbReference>
<keyword evidence="3" id="KW-1003">Cell membrane</keyword>
<reference evidence="13 14" key="1">
    <citation type="submission" date="2020-10" db="EMBL/GenBank/DDBJ databases">
        <title>Draft genome of Ramlibacter aquaticus LMG 30558.</title>
        <authorList>
            <person name="Props R."/>
        </authorList>
    </citation>
    <scope>NUCLEOTIDE SEQUENCE [LARGE SCALE GENOMIC DNA]</scope>
    <source>
        <strain evidence="13 14">LMG 30558</strain>
    </source>
</reference>
<dbReference type="RefSeq" id="WP_193781541.1">
    <property type="nucleotide sequence ID" value="NZ_JADDOJ010000072.1"/>
</dbReference>
<evidence type="ECO:0000259" key="12">
    <source>
        <dbReference type="Pfam" id="PF12019"/>
    </source>
</evidence>
<dbReference type="InterPro" id="IPR045584">
    <property type="entry name" value="Pilin-like"/>
</dbReference>
<dbReference type="Proteomes" id="UP000715965">
    <property type="component" value="Unassembled WGS sequence"/>
</dbReference>
<evidence type="ECO:0000256" key="7">
    <source>
        <dbReference type="ARBA" id="ARBA00022989"/>
    </source>
</evidence>
<evidence type="ECO:0000256" key="1">
    <source>
        <dbReference type="ARBA" id="ARBA00004377"/>
    </source>
</evidence>
<comment type="similarity">
    <text evidence="9">Belongs to the GSP H family.</text>
</comment>
<evidence type="ECO:0000256" key="3">
    <source>
        <dbReference type="ARBA" id="ARBA00022475"/>
    </source>
</evidence>
<keyword evidence="14" id="KW-1185">Reference proteome</keyword>
<dbReference type="SUPFAM" id="SSF54523">
    <property type="entry name" value="Pili subunits"/>
    <property type="match status" value="1"/>
</dbReference>
<dbReference type="Gene3D" id="3.55.40.10">
    <property type="entry name" value="minor pseudopilin epsh domain"/>
    <property type="match status" value="1"/>
</dbReference>
<keyword evidence="8 11" id="KW-0472">Membrane</keyword>
<evidence type="ECO:0000256" key="6">
    <source>
        <dbReference type="ARBA" id="ARBA00022692"/>
    </source>
</evidence>
<keyword evidence="4" id="KW-0488">Methylation</keyword>
<evidence type="ECO:0000313" key="14">
    <source>
        <dbReference type="Proteomes" id="UP000715965"/>
    </source>
</evidence>
<feature type="transmembrane region" description="Helical" evidence="11">
    <location>
        <begin position="12"/>
        <end position="33"/>
    </location>
</feature>
<evidence type="ECO:0000256" key="4">
    <source>
        <dbReference type="ARBA" id="ARBA00022481"/>
    </source>
</evidence>
<dbReference type="Pfam" id="PF07963">
    <property type="entry name" value="N_methyl"/>
    <property type="match status" value="1"/>
</dbReference>
<dbReference type="InterPro" id="IPR022346">
    <property type="entry name" value="T2SS_GspH"/>
</dbReference>
<evidence type="ECO:0000256" key="2">
    <source>
        <dbReference type="ARBA" id="ARBA00021549"/>
    </source>
</evidence>